<evidence type="ECO:0000256" key="1">
    <source>
        <dbReference type="SAM" id="MobiDB-lite"/>
    </source>
</evidence>
<name>A0A8H6HUG1_9AGAR</name>
<dbReference type="AlphaFoldDB" id="A0A8H6HUG1"/>
<dbReference type="EMBL" id="JACGCI010000046">
    <property type="protein sequence ID" value="KAF6752063.1"/>
    <property type="molecule type" value="Genomic_DNA"/>
</dbReference>
<dbReference type="Proteomes" id="UP000521943">
    <property type="component" value="Unassembled WGS sequence"/>
</dbReference>
<keyword evidence="3" id="KW-1185">Reference proteome</keyword>
<proteinExistence type="predicted"/>
<accession>A0A8H6HUG1</accession>
<sequence>MHPHEDSGTNDPIPEFSSTKSPWGAMRPARRWWSVGRASGLARYGTNNWLKKGSFGSGVCTGRVGPPPRLAIRQQLAPPLPDSCGRVKAMRRSNAPIARTPLAFREHPVTANFFRSSFEFREGCCEWSSVVVVPVEIPELPSPCPCRASDEREIVVGVDDFCDAFEVRDGRAAKCNEDGERTVSRWERHGGRERDVSTILGTHTVRRSSTRDPTTADGFGGIVPYSVRWRNCRISSRRHSHEAFVVIFWPL</sequence>
<protein>
    <submittedName>
        <fullName evidence="2">Uncharacterized protein</fullName>
    </submittedName>
</protein>
<feature type="region of interest" description="Disordered" evidence="1">
    <location>
        <begin position="1"/>
        <end position="24"/>
    </location>
</feature>
<comment type="caution">
    <text evidence="2">The sequence shown here is derived from an EMBL/GenBank/DDBJ whole genome shotgun (WGS) entry which is preliminary data.</text>
</comment>
<evidence type="ECO:0000313" key="3">
    <source>
        <dbReference type="Proteomes" id="UP000521943"/>
    </source>
</evidence>
<organism evidence="2 3">
    <name type="scientific">Ephemerocybe angulata</name>
    <dbReference type="NCBI Taxonomy" id="980116"/>
    <lineage>
        <taxon>Eukaryota</taxon>
        <taxon>Fungi</taxon>
        <taxon>Dikarya</taxon>
        <taxon>Basidiomycota</taxon>
        <taxon>Agaricomycotina</taxon>
        <taxon>Agaricomycetes</taxon>
        <taxon>Agaricomycetidae</taxon>
        <taxon>Agaricales</taxon>
        <taxon>Agaricineae</taxon>
        <taxon>Psathyrellaceae</taxon>
        <taxon>Ephemerocybe</taxon>
    </lineage>
</organism>
<gene>
    <name evidence="2" type="ORF">DFP72DRAFT_463346</name>
</gene>
<evidence type="ECO:0000313" key="2">
    <source>
        <dbReference type="EMBL" id="KAF6752063.1"/>
    </source>
</evidence>
<reference evidence="2 3" key="1">
    <citation type="submission" date="2020-07" db="EMBL/GenBank/DDBJ databases">
        <title>Comparative genomics of pyrophilous fungi reveals a link between fire events and developmental genes.</title>
        <authorList>
            <consortium name="DOE Joint Genome Institute"/>
            <person name="Steindorff A.S."/>
            <person name="Carver A."/>
            <person name="Calhoun S."/>
            <person name="Stillman K."/>
            <person name="Liu H."/>
            <person name="Lipzen A."/>
            <person name="Pangilinan J."/>
            <person name="Labutti K."/>
            <person name="Bruns T.D."/>
            <person name="Grigoriev I.V."/>
        </authorList>
    </citation>
    <scope>NUCLEOTIDE SEQUENCE [LARGE SCALE GENOMIC DNA]</scope>
    <source>
        <strain evidence="2 3">CBS 144469</strain>
    </source>
</reference>